<organism evidence="1 2">
    <name type="scientific">Simkania negevensis</name>
    <dbReference type="NCBI Taxonomy" id="83561"/>
    <lineage>
        <taxon>Bacteria</taxon>
        <taxon>Pseudomonadati</taxon>
        <taxon>Chlamydiota</taxon>
        <taxon>Chlamydiia</taxon>
        <taxon>Parachlamydiales</taxon>
        <taxon>Simkaniaceae</taxon>
        <taxon>Simkania</taxon>
    </lineage>
</organism>
<protein>
    <submittedName>
        <fullName evidence="1">Uncharacterized protein</fullName>
    </submittedName>
</protein>
<dbReference type="Proteomes" id="UP000722121">
    <property type="component" value="Unassembled WGS sequence"/>
</dbReference>
<evidence type="ECO:0000313" key="1">
    <source>
        <dbReference type="EMBL" id="MBN4067448.1"/>
    </source>
</evidence>
<name>A0ABS3AV34_9BACT</name>
<accession>A0ABS3AV34</accession>
<sequence>MTTLHTFIFSPGTWEVDGTISFNLPIDELVFAATWNVTHKEGTISAIQEVFVEGMSEKMINRFTITNVTNNRFAIELKNGVFGQVKGKGVKDNKKIAWELKGGEGHIEGFEVYEQKSEELYTVHAEYTSSDQCRTIIIGSLKFHGLKPA</sequence>
<evidence type="ECO:0000313" key="2">
    <source>
        <dbReference type="Proteomes" id="UP000722121"/>
    </source>
</evidence>
<reference evidence="1 2" key="1">
    <citation type="submission" date="2021-02" db="EMBL/GenBank/DDBJ databases">
        <title>Activity-based single-cell genomes from oceanic crustal fluid captures similar information to metagenomic and metatranscriptomic surveys with orders of magnitude less sampling.</title>
        <authorList>
            <person name="D'Angelo T.S."/>
            <person name="Orcutt B.N."/>
        </authorList>
    </citation>
    <scope>NUCLEOTIDE SEQUENCE [LARGE SCALE GENOMIC DNA]</scope>
    <source>
        <strain evidence="1">AH-315-G07</strain>
    </source>
</reference>
<comment type="caution">
    <text evidence="1">The sequence shown here is derived from an EMBL/GenBank/DDBJ whole genome shotgun (WGS) entry which is preliminary data.</text>
</comment>
<gene>
    <name evidence="1" type="ORF">JYU14_05130</name>
</gene>
<dbReference type="EMBL" id="JAFITR010000147">
    <property type="protein sequence ID" value="MBN4067448.1"/>
    <property type="molecule type" value="Genomic_DNA"/>
</dbReference>
<proteinExistence type="predicted"/>
<keyword evidence="2" id="KW-1185">Reference proteome</keyword>